<dbReference type="OrthoDB" id="9799384at2"/>
<dbReference type="GO" id="GO:0003677">
    <property type="term" value="F:DNA binding"/>
    <property type="evidence" value="ECO:0007669"/>
    <property type="project" value="UniProtKB-KW"/>
</dbReference>
<dbReference type="PANTHER" id="PTHR36511">
    <property type="entry name" value="MERR FAMILY BACTERIAL REGULATORY PROTEIN"/>
    <property type="match status" value="1"/>
</dbReference>
<evidence type="ECO:0000313" key="5">
    <source>
        <dbReference type="EMBL" id="SEH08496.1"/>
    </source>
</evidence>
<sequence length="95" mass="10659">MSNRDIGAEILEGIKEIKDFKQGKTQLKVTTLSEPSTPQKIRAKLHLSQSAFAELLGVSIRTLQDWEQGRRTPQGPAKALLRIAEQHPEVFSDLH</sequence>
<keyword evidence="2" id="KW-0238">DNA-binding</keyword>
<dbReference type="AlphaFoldDB" id="A0A1H6FH58"/>
<dbReference type="SMART" id="SM00530">
    <property type="entry name" value="HTH_XRE"/>
    <property type="match status" value="1"/>
</dbReference>
<evidence type="ECO:0000256" key="3">
    <source>
        <dbReference type="ARBA" id="ARBA00023163"/>
    </source>
</evidence>
<dbReference type="InterPro" id="IPR010982">
    <property type="entry name" value="Lambda_DNA-bd_dom_sf"/>
</dbReference>
<gene>
    <name evidence="5" type="primary">higA-2_5</name>
    <name evidence="5" type="ORF">MBHS_04388</name>
</gene>
<dbReference type="InterPro" id="IPR001387">
    <property type="entry name" value="Cro/C1-type_HTH"/>
</dbReference>
<dbReference type="PROSITE" id="PS50943">
    <property type="entry name" value="HTH_CROC1"/>
    <property type="match status" value="1"/>
</dbReference>
<dbReference type="InterPro" id="IPR052359">
    <property type="entry name" value="HTH-type_reg/antitoxin"/>
</dbReference>
<name>A0A1H6FH58_9GAMM</name>
<evidence type="ECO:0000256" key="1">
    <source>
        <dbReference type="ARBA" id="ARBA00023015"/>
    </source>
</evidence>
<reference evidence="5 6" key="1">
    <citation type="submission" date="2016-10" db="EMBL/GenBank/DDBJ databases">
        <authorList>
            <person name="de Groot N.N."/>
        </authorList>
    </citation>
    <scope>NUCLEOTIDE SEQUENCE [LARGE SCALE GENOMIC DNA]</scope>
    <source>
        <strain evidence="5">MBHS1</strain>
    </source>
</reference>
<keyword evidence="1" id="KW-0805">Transcription regulation</keyword>
<protein>
    <submittedName>
        <fullName evidence="5">Antitoxin igA-2</fullName>
    </submittedName>
</protein>
<dbReference type="EMBL" id="FMSV02000550">
    <property type="protein sequence ID" value="SEH08496.1"/>
    <property type="molecule type" value="Genomic_DNA"/>
</dbReference>
<dbReference type="Gene3D" id="1.10.260.40">
    <property type="entry name" value="lambda repressor-like DNA-binding domains"/>
    <property type="match status" value="1"/>
</dbReference>
<dbReference type="InterPro" id="IPR032758">
    <property type="entry name" value="MqsA/HigA-2"/>
</dbReference>
<dbReference type="Proteomes" id="UP000236724">
    <property type="component" value="Unassembled WGS sequence"/>
</dbReference>
<dbReference type="PANTHER" id="PTHR36511:SF4">
    <property type="entry name" value="ANTITOXIN MQSA"/>
    <property type="match status" value="1"/>
</dbReference>
<organism evidence="5 6">
    <name type="scientific">Candidatus Venteria ishoeyi</name>
    <dbReference type="NCBI Taxonomy" id="1899563"/>
    <lineage>
        <taxon>Bacteria</taxon>
        <taxon>Pseudomonadati</taxon>
        <taxon>Pseudomonadota</taxon>
        <taxon>Gammaproteobacteria</taxon>
        <taxon>Thiotrichales</taxon>
        <taxon>Thiotrichaceae</taxon>
        <taxon>Venteria</taxon>
    </lineage>
</organism>
<evidence type="ECO:0000256" key="2">
    <source>
        <dbReference type="ARBA" id="ARBA00023125"/>
    </source>
</evidence>
<keyword evidence="3" id="KW-0804">Transcription</keyword>
<accession>A0A1H6FH58</accession>
<dbReference type="Pfam" id="PF15731">
    <property type="entry name" value="MqsA_antitoxin"/>
    <property type="match status" value="1"/>
</dbReference>
<dbReference type="SUPFAM" id="SSF47413">
    <property type="entry name" value="lambda repressor-like DNA-binding domains"/>
    <property type="match status" value="1"/>
</dbReference>
<evidence type="ECO:0000313" key="6">
    <source>
        <dbReference type="Proteomes" id="UP000236724"/>
    </source>
</evidence>
<keyword evidence="6" id="KW-1185">Reference proteome</keyword>
<dbReference type="RefSeq" id="WP_103922039.1">
    <property type="nucleotide sequence ID" value="NZ_FMSV02000550.1"/>
</dbReference>
<feature type="domain" description="HTH cro/C1-type" evidence="4">
    <location>
        <begin position="39"/>
        <end position="73"/>
    </location>
</feature>
<proteinExistence type="predicted"/>
<dbReference type="CDD" id="cd00093">
    <property type="entry name" value="HTH_XRE"/>
    <property type="match status" value="1"/>
</dbReference>
<evidence type="ECO:0000259" key="4">
    <source>
        <dbReference type="PROSITE" id="PS50943"/>
    </source>
</evidence>